<dbReference type="InterPro" id="IPR047048">
    <property type="entry name" value="TlyA"/>
</dbReference>
<organism evidence="4 5">
    <name type="scientific">Metamycoplasma auris</name>
    <dbReference type="NCBI Taxonomy" id="51363"/>
    <lineage>
        <taxon>Bacteria</taxon>
        <taxon>Bacillati</taxon>
        <taxon>Mycoplasmatota</taxon>
        <taxon>Mycoplasmoidales</taxon>
        <taxon>Metamycoplasmataceae</taxon>
        <taxon>Metamycoplasma</taxon>
    </lineage>
</organism>
<sequence>MKFSLKELIKKQYDIDDKTIESLAMQGRIYVNNEKVFLATTRYDESVNIKVQYQKEKYVSRGAYKLKEAIEKFQISPKDLVCLDIGSSTGGFVQILLENEAKKVYALDSGTNQLDYSLRTNKKVVVYEKTNLKNITSNLFSEDIELVTCDVSFISLKHVFEVCNKTFNNNTKLIVLIKPQFEASKKYVEPGGYVDEKYHPYLKNKIIEIAKLNNFVLQKEIIRSPILGDKSKNIEYLAYFKKEKK</sequence>
<dbReference type="SUPFAM" id="SSF53335">
    <property type="entry name" value="S-adenosyl-L-methionine-dependent methyltransferases"/>
    <property type="match status" value="1"/>
</dbReference>
<reference evidence="4 5" key="1">
    <citation type="submission" date="2018-06" db="EMBL/GenBank/DDBJ databases">
        <title>Genomic Encyclopedia of Archaeal and Bacterial Type Strains, Phase II (KMG-II): from individual species to whole genera.</title>
        <authorList>
            <person name="Goeker M."/>
        </authorList>
    </citation>
    <scope>NUCLEOTIDE SEQUENCE [LARGE SCALE GENOMIC DNA]</scope>
    <source>
        <strain evidence="4 5">ATCC 51348</strain>
    </source>
</reference>
<dbReference type="InterPro" id="IPR029063">
    <property type="entry name" value="SAM-dependent_MTases_sf"/>
</dbReference>
<evidence type="ECO:0000313" key="4">
    <source>
        <dbReference type="EMBL" id="PZV99937.1"/>
    </source>
</evidence>
<dbReference type="EMBL" id="QKUB01000004">
    <property type="protein sequence ID" value="PZV99937.1"/>
    <property type="molecule type" value="Genomic_DNA"/>
</dbReference>
<evidence type="ECO:0000313" key="5">
    <source>
        <dbReference type="Proteomes" id="UP000249646"/>
    </source>
</evidence>
<dbReference type="AlphaFoldDB" id="A0A2W7G8M9"/>
<gene>
    <name evidence="4" type="ORF">BCF89_10415</name>
</gene>
<dbReference type="Proteomes" id="UP000249646">
    <property type="component" value="Unassembled WGS sequence"/>
</dbReference>
<dbReference type="GO" id="GO:0008168">
    <property type="term" value="F:methyltransferase activity"/>
    <property type="evidence" value="ECO:0007669"/>
    <property type="project" value="UniProtKB-KW"/>
</dbReference>
<evidence type="ECO:0000256" key="2">
    <source>
        <dbReference type="PROSITE-ProRule" id="PRU00182"/>
    </source>
</evidence>
<dbReference type="PANTHER" id="PTHR32319">
    <property type="entry name" value="BACTERIAL HEMOLYSIN-LIKE PROTEIN"/>
    <property type="match status" value="1"/>
</dbReference>
<protein>
    <submittedName>
        <fullName evidence="4">23S rRNA (Cytidine1920-2'-O)/16S rRNA (Cytidine1409-2'-O)-methyltransferase</fullName>
    </submittedName>
</protein>
<keyword evidence="4" id="KW-0808">Transferase</keyword>
<accession>A0A2W7G8M9</accession>
<keyword evidence="5" id="KW-1185">Reference proteome</keyword>
<dbReference type="PROSITE" id="PS50889">
    <property type="entry name" value="S4"/>
    <property type="match status" value="1"/>
</dbReference>
<dbReference type="GO" id="GO:0003723">
    <property type="term" value="F:RNA binding"/>
    <property type="evidence" value="ECO:0007669"/>
    <property type="project" value="UniProtKB-KW"/>
</dbReference>
<evidence type="ECO:0000256" key="1">
    <source>
        <dbReference type="ARBA" id="ARBA00022884"/>
    </source>
</evidence>
<dbReference type="Pfam" id="PF01728">
    <property type="entry name" value="FtsJ"/>
    <property type="match status" value="1"/>
</dbReference>
<dbReference type="OrthoDB" id="9784736at2"/>
<evidence type="ECO:0000259" key="3">
    <source>
        <dbReference type="Pfam" id="PF01728"/>
    </source>
</evidence>
<feature type="domain" description="Ribosomal RNA methyltransferase FtsJ" evidence="3">
    <location>
        <begin position="58"/>
        <end position="240"/>
    </location>
</feature>
<dbReference type="PANTHER" id="PTHR32319:SF0">
    <property type="entry name" value="BACTERIAL HEMOLYSIN-LIKE PROTEIN"/>
    <property type="match status" value="1"/>
</dbReference>
<keyword evidence="4" id="KW-0489">Methyltransferase</keyword>
<keyword evidence="1 2" id="KW-0694">RNA-binding</keyword>
<dbReference type="RefSeq" id="WP_111518494.1">
    <property type="nucleotide sequence ID" value="NZ_QKUB01000004.1"/>
</dbReference>
<comment type="caution">
    <text evidence="4">The sequence shown here is derived from an EMBL/GenBank/DDBJ whole genome shotgun (WGS) entry which is preliminary data.</text>
</comment>
<dbReference type="InterPro" id="IPR002877">
    <property type="entry name" value="RNA_MeTrfase_FtsJ_dom"/>
</dbReference>
<name>A0A2W7G8M9_9BACT</name>
<proteinExistence type="predicted"/>
<dbReference type="Gene3D" id="3.40.50.150">
    <property type="entry name" value="Vaccinia Virus protein VP39"/>
    <property type="match status" value="1"/>
</dbReference>
<dbReference type="GO" id="GO:0032259">
    <property type="term" value="P:methylation"/>
    <property type="evidence" value="ECO:0007669"/>
    <property type="project" value="UniProtKB-KW"/>
</dbReference>